<name>A0ABQ8JZG7_9APHY</name>
<evidence type="ECO:0000313" key="3">
    <source>
        <dbReference type="Proteomes" id="UP000814176"/>
    </source>
</evidence>
<accession>A0ABQ8JZG7</accession>
<dbReference type="GeneID" id="72006028"/>
<feature type="chain" id="PRO_5045717369" description="Small secreted protein" evidence="1">
    <location>
        <begin position="22"/>
        <end position="176"/>
    </location>
</feature>
<gene>
    <name evidence="2" type="ORF">C8Q71DRAFT_790215</name>
</gene>
<comment type="caution">
    <text evidence="2">The sequence shown here is derived from an EMBL/GenBank/DDBJ whole genome shotgun (WGS) entry which is preliminary data.</text>
</comment>
<reference evidence="2 3" key="1">
    <citation type="journal article" date="2021" name="Environ. Microbiol.">
        <title>Gene family expansions and transcriptome signatures uncover fungal adaptations to wood decay.</title>
        <authorList>
            <person name="Hage H."/>
            <person name="Miyauchi S."/>
            <person name="Viragh M."/>
            <person name="Drula E."/>
            <person name="Min B."/>
            <person name="Chaduli D."/>
            <person name="Navarro D."/>
            <person name="Favel A."/>
            <person name="Norest M."/>
            <person name="Lesage-Meessen L."/>
            <person name="Balint B."/>
            <person name="Merenyi Z."/>
            <person name="de Eugenio L."/>
            <person name="Morin E."/>
            <person name="Martinez A.T."/>
            <person name="Baldrian P."/>
            <person name="Stursova M."/>
            <person name="Martinez M.J."/>
            <person name="Novotny C."/>
            <person name="Magnuson J.K."/>
            <person name="Spatafora J.W."/>
            <person name="Maurice S."/>
            <person name="Pangilinan J."/>
            <person name="Andreopoulos W."/>
            <person name="LaButti K."/>
            <person name="Hundley H."/>
            <person name="Na H."/>
            <person name="Kuo A."/>
            <person name="Barry K."/>
            <person name="Lipzen A."/>
            <person name="Henrissat B."/>
            <person name="Riley R."/>
            <person name="Ahrendt S."/>
            <person name="Nagy L.G."/>
            <person name="Grigoriev I.V."/>
            <person name="Martin F."/>
            <person name="Rosso M.N."/>
        </authorList>
    </citation>
    <scope>NUCLEOTIDE SEQUENCE [LARGE SCALE GENOMIC DNA]</scope>
    <source>
        <strain evidence="2 3">CIRM-BRFM 1785</strain>
    </source>
</reference>
<evidence type="ECO:0008006" key="4">
    <source>
        <dbReference type="Google" id="ProtNLM"/>
    </source>
</evidence>
<evidence type="ECO:0000313" key="2">
    <source>
        <dbReference type="EMBL" id="KAH9829444.1"/>
    </source>
</evidence>
<feature type="signal peptide" evidence="1">
    <location>
        <begin position="1"/>
        <end position="21"/>
    </location>
</feature>
<proteinExistence type="predicted"/>
<keyword evidence="1" id="KW-0732">Signal</keyword>
<dbReference type="RefSeq" id="XP_047772918.1">
    <property type="nucleotide sequence ID" value="XM_047925296.1"/>
</dbReference>
<evidence type="ECO:0000256" key="1">
    <source>
        <dbReference type="SAM" id="SignalP"/>
    </source>
</evidence>
<organism evidence="2 3">
    <name type="scientific">Rhodofomes roseus</name>
    <dbReference type="NCBI Taxonomy" id="34475"/>
    <lineage>
        <taxon>Eukaryota</taxon>
        <taxon>Fungi</taxon>
        <taxon>Dikarya</taxon>
        <taxon>Basidiomycota</taxon>
        <taxon>Agaricomycotina</taxon>
        <taxon>Agaricomycetes</taxon>
        <taxon>Polyporales</taxon>
        <taxon>Rhodofomes</taxon>
    </lineage>
</organism>
<keyword evidence="3" id="KW-1185">Reference proteome</keyword>
<dbReference type="Proteomes" id="UP000814176">
    <property type="component" value="Unassembled WGS sequence"/>
</dbReference>
<protein>
    <recommendedName>
        <fullName evidence="4">Small secreted protein</fullName>
    </recommendedName>
</protein>
<dbReference type="EMBL" id="JADCUA010000038">
    <property type="protein sequence ID" value="KAH9829444.1"/>
    <property type="molecule type" value="Genomic_DNA"/>
</dbReference>
<sequence>MLPNLGVFTVLFSSFATFCAASDAFFATAIVTDAKNNSALECWQLNASVSVSSGAGTAGATSIQLGDLANATYTVLPPNFYGGVHNAPYPQWVVFTSGLAVVTLPNNPGTAYVPGGPNGIIIAVDTTGSGHNTSYPSNDETVALQIPFADGAVPPHTVVSEGPCVGNQIQNVSATE</sequence>